<feature type="domain" description="AB hydrolase-1" evidence="1">
    <location>
        <begin position="7"/>
        <end position="228"/>
    </location>
</feature>
<dbReference type="InterPro" id="IPR029058">
    <property type="entry name" value="AB_hydrolase_fold"/>
</dbReference>
<dbReference type="InterPro" id="IPR000073">
    <property type="entry name" value="AB_hydrolase_1"/>
</dbReference>
<dbReference type="InterPro" id="IPR050266">
    <property type="entry name" value="AB_hydrolase_sf"/>
</dbReference>
<dbReference type="EMBL" id="PFBU01000034">
    <property type="protein sequence ID" value="PIR78405.1"/>
    <property type="molecule type" value="Genomic_DNA"/>
</dbReference>
<dbReference type="PANTHER" id="PTHR43798:SF33">
    <property type="entry name" value="HYDROLASE, PUTATIVE (AFU_ORTHOLOGUE AFUA_2G14860)-RELATED"/>
    <property type="match status" value="1"/>
</dbReference>
<protein>
    <recommendedName>
        <fullName evidence="1">AB hydrolase-1 domain-containing protein</fullName>
    </recommendedName>
</protein>
<evidence type="ECO:0000313" key="3">
    <source>
        <dbReference type="Proteomes" id="UP000230852"/>
    </source>
</evidence>
<name>A0A2H0TYU1_9BACT</name>
<dbReference type="SUPFAM" id="SSF53474">
    <property type="entry name" value="alpha/beta-Hydrolases"/>
    <property type="match status" value="1"/>
</dbReference>
<reference evidence="3" key="1">
    <citation type="submission" date="2017-09" db="EMBL/GenBank/DDBJ databases">
        <title>Depth-based differentiation of microbial function through sediment-hosted aquifers and enrichment of novel symbionts in the deep terrestrial subsurface.</title>
        <authorList>
            <person name="Probst A.J."/>
            <person name="Ladd B."/>
            <person name="Jarett J.K."/>
            <person name="Geller-Mcgrath D.E."/>
            <person name="Sieber C.M.K."/>
            <person name="Emerson J.B."/>
            <person name="Anantharaman K."/>
            <person name="Thomas B.C."/>
            <person name="Malmstrom R."/>
            <person name="Stieglmeier M."/>
            <person name="Klingl A."/>
            <person name="Woyke T."/>
            <person name="Ryan C.M."/>
            <person name="Banfield J.F."/>
        </authorList>
    </citation>
    <scope>NUCLEOTIDE SEQUENCE [LARGE SCALE GENOMIC DNA]</scope>
</reference>
<evidence type="ECO:0000313" key="2">
    <source>
        <dbReference type="EMBL" id="PIR78405.1"/>
    </source>
</evidence>
<dbReference type="Proteomes" id="UP000230852">
    <property type="component" value="Unassembled WGS sequence"/>
</dbReference>
<dbReference type="Pfam" id="PF00561">
    <property type="entry name" value="Abhydrolase_1"/>
    <property type="match status" value="1"/>
</dbReference>
<dbReference type="PANTHER" id="PTHR43798">
    <property type="entry name" value="MONOACYLGLYCEROL LIPASE"/>
    <property type="match status" value="1"/>
</dbReference>
<comment type="caution">
    <text evidence="2">The sequence shown here is derived from an EMBL/GenBank/DDBJ whole genome shotgun (WGS) entry which is preliminary data.</text>
</comment>
<organism evidence="2 3">
    <name type="scientific">Candidatus Magasanikbacteria bacterium CG10_big_fil_rev_8_21_14_0_10_36_16</name>
    <dbReference type="NCBI Taxonomy" id="1974645"/>
    <lineage>
        <taxon>Bacteria</taxon>
        <taxon>Candidatus Magasanikiibacteriota</taxon>
    </lineage>
</organism>
<dbReference type="GO" id="GO:0016020">
    <property type="term" value="C:membrane"/>
    <property type="evidence" value="ECO:0007669"/>
    <property type="project" value="TreeGrafter"/>
</dbReference>
<dbReference type="Gene3D" id="3.40.50.1820">
    <property type="entry name" value="alpha/beta hydrolase"/>
    <property type="match status" value="1"/>
</dbReference>
<accession>A0A2H0TYU1</accession>
<proteinExistence type="predicted"/>
<sequence>MNSKPKLIIVHGWGGSRQTWSDFVSLAESDFEVEVIELPCFGAEPCPSSIWGVEEYAKFISDKIKLINQSTNKPVILLGHSFGGQVATYLLAHETNIVDKLILSGAAIYRRPESIRNKIFKFIAKSGKIVFSLPRLNKLASFMRKVLYKSAGTGDYNKANGIKRDIFLKITKQDVSKFLPDIKIPTLVVWGDKDTFVSVKDATLIAENIVGAKLEIIKNGTHGLHLWKKEELLNIIKNFCKS</sequence>
<dbReference type="AlphaFoldDB" id="A0A2H0TYU1"/>
<gene>
    <name evidence="2" type="ORF">COU28_01760</name>
</gene>
<evidence type="ECO:0000259" key="1">
    <source>
        <dbReference type="Pfam" id="PF00561"/>
    </source>
</evidence>